<keyword evidence="4 5" id="KW-0472">Membrane</keyword>
<name>A0A4V1QYD0_9MICO</name>
<protein>
    <submittedName>
        <fullName evidence="7">APC family permease</fullName>
    </submittedName>
</protein>
<sequence>MDALARAIARPERIEGLAERSPLSGLARRSVGFADVLAQSVSAVAPAGAAFTTPLLVSAVAGATNLPALAAALVIALLTASTINEFTRRMAATGSLYTFVARGLGTGPAFVAGVGLLIGYGFIAMFALAGAGYYLALLITRIAPIGLDAVALGTGAMAALGLVCLLVLARGIRLSTRVTLFVEVTSVALIVVLIVAVIASSPEGLVMLVPDSRAFDVEGFAVAATLAITAFVGFESSAALGVEAKRPFASIPRAISWTVLLSGLLYLGSAAAQTIGFEVTGLDAASSTSPANDLAAAFGVPWAGFLLDVSIAASLFACAVASSTALVRVLFSMGREGLLPQVFGTAHSRFRTPFVASAIALPVVTTVPVVLVLVIGDIWAAMTVLIIFAAAGYILAYVLACIAAPVFLHRIGESSAWATAKAAIAASALTGVVAVYLIEETRGDRAIGVWGFIALLAAGIAVYWLRMLRRPWLRHAIGVYDHAVAGDVLGGIPDAEWVDDSGAGGRRGG</sequence>
<feature type="transmembrane region" description="Helical" evidence="5">
    <location>
        <begin position="142"/>
        <end position="168"/>
    </location>
</feature>
<evidence type="ECO:0000259" key="6">
    <source>
        <dbReference type="Pfam" id="PF00324"/>
    </source>
</evidence>
<feature type="transmembrane region" description="Helical" evidence="5">
    <location>
        <begin position="220"/>
        <end position="242"/>
    </location>
</feature>
<dbReference type="PANTHER" id="PTHR42770:SF7">
    <property type="entry name" value="MEMBRANE PROTEIN"/>
    <property type="match status" value="1"/>
</dbReference>
<feature type="transmembrane region" description="Helical" evidence="5">
    <location>
        <begin position="445"/>
        <end position="465"/>
    </location>
</feature>
<comment type="subcellular location">
    <subcellularLocation>
        <location evidence="1">Membrane</location>
        <topology evidence="1">Multi-pass membrane protein</topology>
    </subcellularLocation>
</comment>
<keyword evidence="3 5" id="KW-1133">Transmembrane helix</keyword>
<dbReference type="EMBL" id="SDPN01000003">
    <property type="protein sequence ID" value="RXZ72726.1"/>
    <property type="molecule type" value="Genomic_DNA"/>
</dbReference>
<proteinExistence type="predicted"/>
<dbReference type="PANTHER" id="PTHR42770">
    <property type="entry name" value="AMINO ACID TRANSPORTER-RELATED"/>
    <property type="match status" value="1"/>
</dbReference>
<feature type="transmembrane region" description="Helical" evidence="5">
    <location>
        <begin position="381"/>
        <end position="408"/>
    </location>
</feature>
<dbReference type="InterPro" id="IPR004841">
    <property type="entry name" value="AA-permease/SLC12A_dom"/>
</dbReference>
<accession>A0A4V1QYD0</accession>
<keyword evidence="2 5" id="KW-0812">Transmembrane</keyword>
<evidence type="ECO:0000256" key="4">
    <source>
        <dbReference type="ARBA" id="ARBA00023136"/>
    </source>
</evidence>
<evidence type="ECO:0000256" key="5">
    <source>
        <dbReference type="SAM" id="Phobius"/>
    </source>
</evidence>
<feature type="transmembrane region" description="Helical" evidence="5">
    <location>
        <begin position="254"/>
        <end position="272"/>
    </location>
</feature>
<dbReference type="Gene3D" id="1.20.1740.10">
    <property type="entry name" value="Amino acid/polyamine transporter I"/>
    <property type="match status" value="1"/>
</dbReference>
<dbReference type="OrthoDB" id="3790922at2"/>
<reference evidence="7 8" key="1">
    <citation type="submission" date="2019-01" db="EMBL/GenBank/DDBJ databases">
        <title>Agromyces.</title>
        <authorList>
            <person name="Li J."/>
        </authorList>
    </citation>
    <scope>NUCLEOTIDE SEQUENCE [LARGE SCALE GENOMIC DNA]</scope>
    <source>
        <strain evidence="7 8">DSM 15934</strain>
    </source>
</reference>
<feature type="transmembrane region" description="Helical" evidence="5">
    <location>
        <begin position="420"/>
        <end position="439"/>
    </location>
</feature>
<evidence type="ECO:0000313" key="7">
    <source>
        <dbReference type="EMBL" id="RXZ72726.1"/>
    </source>
</evidence>
<feature type="transmembrane region" description="Helical" evidence="5">
    <location>
        <begin position="180"/>
        <end position="200"/>
    </location>
</feature>
<dbReference type="PIRSF" id="PIRSF006060">
    <property type="entry name" value="AA_transporter"/>
    <property type="match status" value="1"/>
</dbReference>
<evidence type="ECO:0000256" key="1">
    <source>
        <dbReference type="ARBA" id="ARBA00004141"/>
    </source>
</evidence>
<feature type="transmembrane region" description="Helical" evidence="5">
    <location>
        <begin position="109"/>
        <end position="136"/>
    </location>
</feature>
<organism evidence="7 8">
    <name type="scientific">Agromyces albus</name>
    <dbReference type="NCBI Taxonomy" id="205332"/>
    <lineage>
        <taxon>Bacteria</taxon>
        <taxon>Bacillati</taxon>
        <taxon>Actinomycetota</taxon>
        <taxon>Actinomycetes</taxon>
        <taxon>Micrococcales</taxon>
        <taxon>Microbacteriaceae</taxon>
        <taxon>Agromyces</taxon>
    </lineage>
</organism>
<gene>
    <name evidence="7" type="ORF">ESP51_02690</name>
</gene>
<evidence type="ECO:0000256" key="3">
    <source>
        <dbReference type="ARBA" id="ARBA00022989"/>
    </source>
</evidence>
<dbReference type="GO" id="GO:0055085">
    <property type="term" value="P:transmembrane transport"/>
    <property type="evidence" value="ECO:0007669"/>
    <property type="project" value="InterPro"/>
</dbReference>
<dbReference type="Proteomes" id="UP000293865">
    <property type="component" value="Unassembled WGS sequence"/>
</dbReference>
<feature type="transmembrane region" description="Helical" evidence="5">
    <location>
        <begin position="311"/>
        <end position="331"/>
    </location>
</feature>
<dbReference type="GO" id="GO:0016020">
    <property type="term" value="C:membrane"/>
    <property type="evidence" value="ECO:0007669"/>
    <property type="project" value="UniProtKB-SubCell"/>
</dbReference>
<feature type="domain" description="Amino acid permease/ SLC12A" evidence="6">
    <location>
        <begin position="36"/>
        <end position="425"/>
    </location>
</feature>
<keyword evidence="8" id="KW-1185">Reference proteome</keyword>
<dbReference type="RefSeq" id="WP_129519348.1">
    <property type="nucleotide sequence ID" value="NZ_SDPN01000003.1"/>
</dbReference>
<dbReference type="AlphaFoldDB" id="A0A4V1QYD0"/>
<evidence type="ECO:0000256" key="2">
    <source>
        <dbReference type="ARBA" id="ARBA00022692"/>
    </source>
</evidence>
<dbReference type="InterPro" id="IPR050367">
    <property type="entry name" value="APC_superfamily"/>
</dbReference>
<comment type="caution">
    <text evidence="7">The sequence shown here is derived from an EMBL/GenBank/DDBJ whole genome shotgun (WGS) entry which is preliminary data.</text>
</comment>
<dbReference type="Pfam" id="PF00324">
    <property type="entry name" value="AA_permease"/>
    <property type="match status" value="1"/>
</dbReference>
<feature type="transmembrane region" description="Helical" evidence="5">
    <location>
        <begin position="55"/>
        <end position="80"/>
    </location>
</feature>
<feature type="transmembrane region" description="Helical" evidence="5">
    <location>
        <begin position="352"/>
        <end position="375"/>
    </location>
</feature>
<evidence type="ECO:0000313" key="8">
    <source>
        <dbReference type="Proteomes" id="UP000293865"/>
    </source>
</evidence>